<dbReference type="VEuPathDB" id="FungiDB:CPAG_03987"/>
<name>A0A0J6FFK7_COCPO</name>
<sequence>MSAYESKVLRFVFKIDFIVPNYDEQCEIRLPNQAWIPPTIPSAVKTVGSTGWYRWTPAGIERTECRGEKFRVCSLFYNSECYHFLGVPFDCRQKSVQQSRRRDGIGWRRVMFQYLLNDPYPPISVMRFDVNYNVLAGKGSDSWMPQLIPETYNQNQEDYDYSNTGIAGDLSLLLAFAAFSCPHDAYTVLEVIRLSFKPPIWHRHNLPASRRHGTGVVVSIHLDSDSNITAQDLRNIEEGKNGPIIQA</sequence>
<accession>A0A0J6FFK7</accession>
<dbReference type="Proteomes" id="UP000054567">
    <property type="component" value="Unassembled WGS sequence"/>
</dbReference>
<evidence type="ECO:0000313" key="1">
    <source>
        <dbReference type="EMBL" id="KMM67654.1"/>
    </source>
</evidence>
<proteinExistence type="predicted"/>
<dbReference type="EMBL" id="DS268110">
    <property type="protein sequence ID" value="KMM67654.1"/>
    <property type="molecule type" value="Genomic_DNA"/>
</dbReference>
<organism evidence="1 2">
    <name type="scientific">Coccidioides posadasii RMSCC 3488</name>
    <dbReference type="NCBI Taxonomy" id="454284"/>
    <lineage>
        <taxon>Eukaryota</taxon>
        <taxon>Fungi</taxon>
        <taxon>Dikarya</taxon>
        <taxon>Ascomycota</taxon>
        <taxon>Pezizomycotina</taxon>
        <taxon>Eurotiomycetes</taxon>
        <taxon>Eurotiomycetidae</taxon>
        <taxon>Onygenales</taxon>
        <taxon>Onygenaceae</taxon>
        <taxon>Coccidioides</taxon>
    </lineage>
</organism>
<protein>
    <submittedName>
        <fullName evidence="1">Uncharacterized protein</fullName>
    </submittedName>
</protein>
<gene>
    <name evidence="1" type="ORF">CPAG_03987</name>
</gene>
<reference evidence="2" key="3">
    <citation type="journal article" date="2010" name="Genome Res.">
        <title>Population genomic sequencing of Coccidioides fungi reveals recent hybridization and transposon control.</title>
        <authorList>
            <person name="Neafsey D.E."/>
            <person name="Barker B.M."/>
            <person name="Sharpton T.J."/>
            <person name="Stajich J.E."/>
            <person name="Park D.J."/>
            <person name="Whiston E."/>
            <person name="Hung C.-Y."/>
            <person name="McMahan C."/>
            <person name="White J."/>
            <person name="Sykes S."/>
            <person name="Heiman D."/>
            <person name="Young S."/>
            <person name="Zeng Q."/>
            <person name="Abouelleil A."/>
            <person name="Aftuck L."/>
            <person name="Bessette D."/>
            <person name="Brown A."/>
            <person name="FitzGerald M."/>
            <person name="Lui A."/>
            <person name="Macdonald J.P."/>
            <person name="Priest M."/>
            <person name="Orbach M.J."/>
            <person name="Galgiani J.N."/>
            <person name="Kirkland T.N."/>
            <person name="Cole G.T."/>
            <person name="Birren B.W."/>
            <person name="Henn M.R."/>
            <person name="Taylor J.W."/>
            <person name="Rounsley S.D."/>
        </authorList>
    </citation>
    <scope>NUCLEOTIDE SEQUENCE [LARGE SCALE GENOMIC DNA]</scope>
    <source>
        <strain evidence="2">RMSCC 3488</strain>
    </source>
</reference>
<dbReference type="AlphaFoldDB" id="A0A0J6FFK7"/>
<reference evidence="2" key="2">
    <citation type="journal article" date="2009" name="Genome Res.">
        <title>Comparative genomic analyses of the human fungal pathogens Coccidioides and their relatives.</title>
        <authorList>
            <person name="Sharpton T.J."/>
            <person name="Stajich J.E."/>
            <person name="Rounsley S.D."/>
            <person name="Gardner M.J."/>
            <person name="Wortman J.R."/>
            <person name="Jordar V.S."/>
            <person name="Maiti R."/>
            <person name="Kodira C.D."/>
            <person name="Neafsey D.E."/>
            <person name="Zeng Q."/>
            <person name="Hung C.-Y."/>
            <person name="McMahan C."/>
            <person name="Muszewska A."/>
            <person name="Grynberg M."/>
            <person name="Mandel M.A."/>
            <person name="Kellner E.M."/>
            <person name="Barker B.M."/>
            <person name="Galgiani J.N."/>
            <person name="Orbach M.J."/>
            <person name="Kirkland T.N."/>
            <person name="Cole G.T."/>
            <person name="Henn M.R."/>
            <person name="Birren B.W."/>
            <person name="Taylor J.W."/>
        </authorList>
    </citation>
    <scope>NUCLEOTIDE SEQUENCE [LARGE SCALE GENOMIC DNA]</scope>
    <source>
        <strain evidence="2">RMSCC 3488</strain>
    </source>
</reference>
<dbReference type="OrthoDB" id="5243686at2759"/>
<reference evidence="1 2" key="1">
    <citation type="submission" date="2007-06" db="EMBL/GenBank/DDBJ databases">
        <title>The Genome Sequence of Coccidioides posadasii RMSCC_3488.</title>
        <authorList>
            <consortium name="Coccidioides Genome Resources Consortium"/>
            <consortium name="The Broad Institute Genome Sequencing Platform"/>
            <person name="Henn M.R."/>
            <person name="Sykes S."/>
            <person name="Young S."/>
            <person name="Jaffe D."/>
            <person name="Berlin A."/>
            <person name="Alvarez P."/>
            <person name="Butler J."/>
            <person name="Gnerre S."/>
            <person name="Grabherr M."/>
            <person name="Mauceli E."/>
            <person name="Brockman W."/>
            <person name="Kodira C."/>
            <person name="Alvarado L."/>
            <person name="Zeng Q."/>
            <person name="Crawford M."/>
            <person name="Antoine C."/>
            <person name="Devon K."/>
            <person name="Galgiani J."/>
            <person name="Orsborn K."/>
            <person name="Lewis M.L."/>
            <person name="Nusbaum C."/>
            <person name="Galagan J."/>
            <person name="Birren B."/>
        </authorList>
    </citation>
    <scope>NUCLEOTIDE SEQUENCE [LARGE SCALE GENOMIC DNA]</scope>
    <source>
        <strain evidence="1 2">RMSCC 3488</strain>
    </source>
</reference>
<evidence type="ECO:0000313" key="2">
    <source>
        <dbReference type="Proteomes" id="UP000054567"/>
    </source>
</evidence>